<dbReference type="GO" id="GO:0005737">
    <property type="term" value="C:cytoplasm"/>
    <property type="evidence" value="ECO:0007669"/>
    <property type="project" value="UniProtKB-SubCell"/>
</dbReference>
<dbReference type="FunFam" id="3.20.20.80:FF:000242">
    <property type="entry name" value="Glycogen debranching enzyme Gdb1, putative"/>
    <property type="match status" value="1"/>
</dbReference>
<name>A0AA38SDQ2_9PEZI</name>
<dbReference type="InterPro" id="IPR032792">
    <property type="entry name" value="AGL_glucanoTrfase"/>
</dbReference>
<dbReference type="InterPro" id="IPR010401">
    <property type="entry name" value="AGL/Gdb1"/>
</dbReference>
<dbReference type="PANTHER" id="PTHR10569:SF2">
    <property type="entry name" value="GLYCOGEN DEBRANCHING ENZYME"/>
    <property type="match status" value="1"/>
</dbReference>
<evidence type="ECO:0000256" key="5">
    <source>
        <dbReference type="ARBA" id="ARBA00012560"/>
    </source>
</evidence>
<keyword evidence="11" id="KW-0378">Hydrolase</keyword>
<feature type="domain" description="Glycogen debranching enzyme C-terminal" evidence="17">
    <location>
        <begin position="1083"/>
        <end position="1545"/>
    </location>
</feature>
<dbReference type="Pfam" id="PF14699">
    <property type="entry name" value="hGDE_N"/>
    <property type="match status" value="1"/>
</dbReference>
<comment type="caution">
    <text evidence="21">The sequence shown here is derived from an EMBL/GenBank/DDBJ whole genome shotgun (WGS) entry which is preliminary data.</text>
</comment>
<dbReference type="Pfam" id="PF14702">
    <property type="entry name" value="hGDE_central"/>
    <property type="match status" value="1"/>
</dbReference>
<dbReference type="EMBL" id="JANBVO010000001">
    <property type="protein sequence ID" value="KAJ9157756.1"/>
    <property type="molecule type" value="Genomic_DNA"/>
</dbReference>
<evidence type="ECO:0000256" key="9">
    <source>
        <dbReference type="ARBA" id="ARBA00022676"/>
    </source>
</evidence>
<keyword evidence="14" id="KW-0326">Glycosidase</keyword>
<dbReference type="InterPro" id="IPR008928">
    <property type="entry name" value="6-hairpin_glycosidase_sf"/>
</dbReference>
<evidence type="ECO:0000259" key="18">
    <source>
        <dbReference type="Pfam" id="PF14699"/>
    </source>
</evidence>
<evidence type="ECO:0000256" key="10">
    <source>
        <dbReference type="ARBA" id="ARBA00022679"/>
    </source>
</evidence>
<dbReference type="Pfam" id="PF06202">
    <property type="entry name" value="GDE_C"/>
    <property type="match status" value="1"/>
</dbReference>
<dbReference type="InterPro" id="IPR029436">
    <property type="entry name" value="AGL_euk_N"/>
</dbReference>
<dbReference type="SUPFAM" id="SSF48208">
    <property type="entry name" value="Six-hairpin glycosidases"/>
    <property type="match status" value="1"/>
</dbReference>
<dbReference type="CDD" id="cd11327">
    <property type="entry name" value="AmyAc_Glg_debranch_2"/>
    <property type="match status" value="1"/>
</dbReference>
<accession>A0AA38SDQ2</accession>
<evidence type="ECO:0000256" key="8">
    <source>
        <dbReference type="ARBA" id="ARBA00022490"/>
    </source>
</evidence>
<dbReference type="SUPFAM" id="SSF51445">
    <property type="entry name" value="(Trans)glycosidases"/>
    <property type="match status" value="1"/>
</dbReference>
<dbReference type="InterPro" id="IPR032790">
    <property type="entry name" value="GDE_C"/>
</dbReference>
<evidence type="ECO:0000256" key="11">
    <source>
        <dbReference type="ARBA" id="ARBA00022801"/>
    </source>
</evidence>
<comment type="catalytic activity">
    <reaction evidence="1">
        <text>Transfers a segment of a (1-&gt;4)-alpha-D-glucan to a new position in an acceptor, which may be glucose or a (1-&gt;4)-alpha-D-glucan.</text>
        <dbReference type="EC" id="2.4.1.25"/>
    </reaction>
</comment>
<protein>
    <recommendedName>
        <fullName evidence="7">Glycogen debranching enzyme</fullName>
        <ecNumber evidence="5">2.4.1.25</ecNumber>
        <ecNumber evidence="6">3.2.1.33</ecNumber>
    </recommendedName>
    <alternativeName>
        <fullName evidence="16">Glycogen debrancher</fullName>
    </alternativeName>
</protein>
<dbReference type="GO" id="GO:0004134">
    <property type="term" value="F:4-alpha-glucanotransferase activity"/>
    <property type="evidence" value="ECO:0007669"/>
    <property type="project" value="UniProtKB-EC"/>
</dbReference>
<dbReference type="Gene3D" id="1.50.10.10">
    <property type="match status" value="1"/>
</dbReference>
<comment type="similarity">
    <text evidence="15">Belongs to the glycogen debranching enzyme family.</text>
</comment>
<dbReference type="InterPro" id="IPR032788">
    <property type="entry name" value="AGL_central"/>
</dbReference>
<dbReference type="InterPro" id="IPR017853">
    <property type="entry name" value="GH"/>
</dbReference>
<feature type="domain" description="Glycogen debranching enzyme glucanotransferase" evidence="19">
    <location>
        <begin position="144"/>
        <end position="586"/>
    </location>
</feature>
<dbReference type="Pfam" id="PF14701">
    <property type="entry name" value="hDGE_amylase"/>
    <property type="match status" value="1"/>
</dbReference>
<evidence type="ECO:0000256" key="7">
    <source>
        <dbReference type="ARBA" id="ARBA00020723"/>
    </source>
</evidence>
<proteinExistence type="inferred from homology"/>
<evidence type="ECO:0000256" key="15">
    <source>
        <dbReference type="ARBA" id="ARBA00025780"/>
    </source>
</evidence>
<evidence type="ECO:0000256" key="12">
    <source>
        <dbReference type="ARBA" id="ARBA00023056"/>
    </source>
</evidence>
<evidence type="ECO:0000313" key="21">
    <source>
        <dbReference type="EMBL" id="KAJ9157756.1"/>
    </source>
</evidence>
<dbReference type="GO" id="GO:0004135">
    <property type="term" value="F:amylo-alpha-1,6-glucosidase activity"/>
    <property type="evidence" value="ECO:0007669"/>
    <property type="project" value="UniProtKB-EC"/>
</dbReference>
<dbReference type="FunFam" id="1.50.10.10:FF:000039">
    <property type="entry name" value="Glycogen debranching enzyme Gdb1, putative"/>
    <property type="match status" value="1"/>
</dbReference>
<dbReference type="EC" id="2.4.1.25" evidence="5"/>
<comment type="catalytic activity">
    <reaction evidence="2">
        <text>Hydrolysis of (1-&gt;6)-alpha-D-glucosidic branch linkages in glycogen phosphorylase limit dextrin.</text>
        <dbReference type="EC" id="3.2.1.33"/>
    </reaction>
</comment>
<evidence type="ECO:0000259" key="20">
    <source>
        <dbReference type="Pfam" id="PF14702"/>
    </source>
</evidence>
<gene>
    <name evidence="21" type="ORF">NKR23_g390</name>
</gene>
<evidence type="ECO:0000256" key="1">
    <source>
        <dbReference type="ARBA" id="ARBA00000439"/>
    </source>
</evidence>
<evidence type="ECO:0000259" key="19">
    <source>
        <dbReference type="Pfam" id="PF14701"/>
    </source>
</evidence>
<evidence type="ECO:0000256" key="13">
    <source>
        <dbReference type="ARBA" id="ARBA00023268"/>
    </source>
</evidence>
<dbReference type="Gene3D" id="3.20.20.80">
    <property type="entry name" value="Glycosidases"/>
    <property type="match status" value="2"/>
</dbReference>
<keyword evidence="13" id="KW-0511">Multifunctional enzyme</keyword>
<dbReference type="Proteomes" id="UP001174694">
    <property type="component" value="Unassembled WGS sequence"/>
</dbReference>
<evidence type="ECO:0000256" key="14">
    <source>
        <dbReference type="ARBA" id="ARBA00023295"/>
    </source>
</evidence>
<comment type="subcellular location">
    <subcellularLocation>
        <location evidence="4">Cytoplasm</location>
    </subcellularLocation>
</comment>
<sequence>MIPKTMVSNEVYLLELNDDGSPQVPNEYIYLAPRSQEPFTVRFKIEGASSIARHGSLWINVPKEGADFHRDVFQEFPLVSDVSRDIEISIPILDAGVYAYYISYAPLPPLAEDLGNSTSSDVEKVKTPLYYIDVAPRLKLDGRPLPLDALSIFSVISKFMGAYPDDWERHLRGISERGYNMIHFTPLQVRGESNSPYSLYDQLAWDPACFPNGESDVQQMVDSLEKNHSLLSLTDIVLNHTANNSPWLSDHPEAGYNLTTAPWLESAYLLDTKLLDLGYNLAKLGLPDEIKSIDDLIKIMDAVKQQVIGNIRLWEYYALNVDRDADAAVGSWVAGDAQFPEGAIGADGPDSLKSAALKDQAAFLIKHGLRGNDRLGERFRRKIDPKISAALLSSIFGRYEGEKGDGPDKAAARSKIVSVLDVVNMPFYKEYDAEVTEILQQIFNRVKYVRLDDHGPKLGKISGASPLIETYFTRLPRNEKTAKHKPEDLVLVNNGWVWGGNALVDNAGSQSRVYLRREVIVWGDCVKLRYGSGPQDSPWLWDHMTQYSRMLAKYFKGFRIDNAHSTPIHVAEHILDEARRVRPNLYTVAELFTGSEETDYVFVKRLGLSSLIREAMQAWSTAEMSRLVHRHGGRPIGSFEVDEVSRADAKAANENGDAANGDQANAREIIRRVKPSPIQALFMDCTHDNEVPAQKRDARDTLPNAALVNMCASATGSVMGYDEIYPKLVDLVNETRLYTSDSSNKEHIKIGGGKHGIGGVKKLLNQIHTLMGKDGYDESHIHHEDQYVTVHRVHPESRKGYFLIAHTAYPGYGNGNGSFNAVHLTGTRARHLGSWMLEVDSGDEAKAEVQKDKKFLRGLPSRVIDIPGVRMEVKGDETIITVRDKFPPGSIALFETWIPAAEHSAGLDTFVTSGASEAFGELDLIDLNFVMYRAEAEERDATDGKHGVYAVPGYGSLVYAGFQGWWSILKDVIRDNNLAHPLCQHLREGQWALDYIVARLDRASKSDLYPRLVKPTTWLRDRFDAIRKIPSFLLPRYFALVMRTAYLASWDRGITLMHENVQQGQWFVQSLAMVSVQEVGLVKSASLYPNHLVPSLAAGLPHFAVDWARCWGRDVFISLRGLLIGTARFPEAKEHILAFASVLKHGMIPNLLGSGRNPRYNSRDSIWFFLQCIQDYTRLAPEGLDLLQAKTKRRFLPYDDTWFPDDDPRAYSKESTIQDIIQEALQRHAGGMSFREANAGPGLDSQMSDPGFQIDIQVDWDTGFIRGGNQHNCGTWMDKMGESVRAGSKGVPGTPRDGSAVEIVGLSYSALRWVADLSSQGKYPYSSVKKADGSEISFTTWADTIKANFERCFYIPLSSDDDKSYDVNPKVVHRRGIYKDLYRSGKEYEDYQLRPNFPITMTVASDLFNPKHAMYALVMADKVLRGPTGMATLDPSDLNYRPYYINSEDSTDFATSKGRNYHQGPEWLWPTGFFLRALLKFDLARRNGDLEGRTEAFQQVTRRLIGCKKMIRENPWAGLTELTQKNGEFCADSCPSQSWSASCLIDLYMDAAEEQANAPSKA</sequence>
<keyword evidence="8" id="KW-0963">Cytoplasm</keyword>
<dbReference type="InterPro" id="IPR012341">
    <property type="entry name" value="6hp_glycosidase-like_sf"/>
</dbReference>
<evidence type="ECO:0000259" key="17">
    <source>
        <dbReference type="Pfam" id="PF06202"/>
    </source>
</evidence>
<evidence type="ECO:0000256" key="2">
    <source>
        <dbReference type="ARBA" id="ARBA00000927"/>
    </source>
</evidence>
<keyword evidence="12" id="KW-0320">Glycogen biosynthesis</keyword>
<evidence type="ECO:0000256" key="6">
    <source>
        <dbReference type="ARBA" id="ARBA00012778"/>
    </source>
</evidence>
<dbReference type="EC" id="3.2.1.33" evidence="6"/>
<evidence type="ECO:0000256" key="16">
    <source>
        <dbReference type="ARBA" id="ARBA00031477"/>
    </source>
</evidence>
<reference evidence="21" key="1">
    <citation type="submission" date="2022-07" db="EMBL/GenBank/DDBJ databases">
        <title>Fungi with potential for degradation of polypropylene.</title>
        <authorList>
            <person name="Gostincar C."/>
        </authorList>
    </citation>
    <scope>NUCLEOTIDE SEQUENCE</scope>
    <source>
        <strain evidence="21">EXF-13308</strain>
    </source>
</reference>
<keyword evidence="9" id="KW-0328">Glycosyltransferase</keyword>
<comment type="function">
    <text evidence="3">Multifunctional enzyme acting as 1,4-alpha-D-glucan:1,4-alpha-D-glucan 4-alpha-D-glycosyltransferase and amylo-1,6-glucosidase in glycogen degradation.</text>
</comment>
<evidence type="ECO:0000256" key="3">
    <source>
        <dbReference type="ARBA" id="ARBA00003530"/>
    </source>
</evidence>
<feature type="domain" description="Glycogen debranching enzyme central" evidence="20">
    <location>
        <begin position="756"/>
        <end position="1000"/>
    </location>
</feature>
<dbReference type="PANTHER" id="PTHR10569">
    <property type="entry name" value="GLYCOGEN DEBRANCHING ENZYME"/>
    <property type="match status" value="1"/>
</dbReference>
<dbReference type="GO" id="GO:0005978">
    <property type="term" value="P:glycogen biosynthetic process"/>
    <property type="evidence" value="ECO:0007669"/>
    <property type="project" value="UniProtKB-KW"/>
</dbReference>
<evidence type="ECO:0000313" key="22">
    <source>
        <dbReference type="Proteomes" id="UP001174694"/>
    </source>
</evidence>
<dbReference type="GO" id="GO:0005980">
    <property type="term" value="P:glycogen catabolic process"/>
    <property type="evidence" value="ECO:0007669"/>
    <property type="project" value="InterPro"/>
</dbReference>
<evidence type="ECO:0000256" key="4">
    <source>
        <dbReference type="ARBA" id="ARBA00004496"/>
    </source>
</evidence>
<keyword evidence="10" id="KW-0808">Transferase</keyword>
<feature type="domain" description="Eukaryotic glycogen debranching enzyme N-terminal" evidence="18">
    <location>
        <begin position="41"/>
        <end position="140"/>
    </location>
</feature>
<organism evidence="21 22">
    <name type="scientific">Pleurostoma richardsiae</name>
    <dbReference type="NCBI Taxonomy" id="41990"/>
    <lineage>
        <taxon>Eukaryota</taxon>
        <taxon>Fungi</taxon>
        <taxon>Dikarya</taxon>
        <taxon>Ascomycota</taxon>
        <taxon>Pezizomycotina</taxon>
        <taxon>Sordariomycetes</taxon>
        <taxon>Sordariomycetidae</taxon>
        <taxon>Calosphaeriales</taxon>
        <taxon>Pleurostomataceae</taxon>
        <taxon>Pleurostoma</taxon>
    </lineage>
</organism>
<keyword evidence="22" id="KW-1185">Reference proteome</keyword>